<proteinExistence type="inferred from homology"/>
<evidence type="ECO:0000256" key="5">
    <source>
        <dbReference type="ARBA" id="ARBA00023284"/>
    </source>
</evidence>
<evidence type="ECO:0000256" key="4">
    <source>
        <dbReference type="ARBA" id="ARBA00023157"/>
    </source>
</evidence>
<dbReference type="InterPro" id="IPR005746">
    <property type="entry name" value="Thioredoxin"/>
</dbReference>
<dbReference type="PROSITE" id="PS51352">
    <property type="entry name" value="THIOREDOXIN_2"/>
    <property type="match status" value="1"/>
</dbReference>
<evidence type="ECO:0000313" key="9">
    <source>
        <dbReference type="EMBL" id="KUH36806.1"/>
    </source>
</evidence>
<dbReference type="Gene3D" id="3.40.30.10">
    <property type="entry name" value="Glutaredoxin"/>
    <property type="match status" value="1"/>
</dbReference>
<keyword evidence="10" id="KW-1185">Reference proteome</keyword>
<dbReference type="Proteomes" id="UP000054011">
    <property type="component" value="Unassembled WGS sequence"/>
</dbReference>
<organism evidence="9 10">
    <name type="scientific">Streptomyces kanasensis</name>
    <dbReference type="NCBI Taxonomy" id="936756"/>
    <lineage>
        <taxon>Bacteria</taxon>
        <taxon>Bacillati</taxon>
        <taxon>Actinomycetota</taxon>
        <taxon>Actinomycetes</taxon>
        <taxon>Kitasatosporales</taxon>
        <taxon>Streptomycetaceae</taxon>
        <taxon>Streptomyces</taxon>
    </lineage>
</organism>
<evidence type="ECO:0000256" key="3">
    <source>
        <dbReference type="ARBA" id="ARBA00022982"/>
    </source>
</evidence>
<dbReference type="EMBL" id="LNSV01000063">
    <property type="protein sequence ID" value="KUH36806.1"/>
    <property type="molecule type" value="Genomic_DNA"/>
</dbReference>
<dbReference type="Pfam" id="PF00085">
    <property type="entry name" value="Thioredoxin"/>
    <property type="match status" value="1"/>
</dbReference>
<dbReference type="STRING" id="936756.ATE80_21450"/>
<dbReference type="RefSeq" id="WP_058943879.1">
    <property type="nucleotide sequence ID" value="NZ_LNSV01000063.1"/>
</dbReference>
<feature type="region of interest" description="Disordered" evidence="7">
    <location>
        <begin position="119"/>
        <end position="146"/>
    </location>
</feature>
<dbReference type="PRINTS" id="PR00421">
    <property type="entry name" value="THIOREDOXIN"/>
</dbReference>
<keyword evidence="2" id="KW-0813">Transport</keyword>
<evidence type="ECO:0000256" key="2">
    <source>
        <dbReference type="ARBA" id="ARBA00022448"/>
    </source>
</evidence>
<reference evidence="9 10" key="1">
    <citation type="submission" date="2015-11" db="EMBL/GenBank/DDBJ databases">
        <title>Genome-wide analysis reveals the secondary metabolome in Streptomyces kanasensis ZX01.</title>
        <authorList>
            <person name="Zhang G."/>
            <person name="Han L."/>
            <person name="Feng J."/>
            <person name="Zhang X."/>
        </authorList>
    </citation>
    <scope>NUCLEOTIDE SEQUENCE [LARGE SCALE GENOMIC DNA]</scope>
    <source>
        <strain evidence="9 10">ZX01</strain>
    </source>
</reference>
<dbReference type="OrthoDB" id="9790390at2"/>
<dbReference type="AlphaFoldDB" id="A0A100Y348"/>
<dbReference type="CDD" id="cd02947">
    <property type="entry name" value="TRX_family"/>
    <property type="match status" value="1"/>
</dbReference>
<dbReference type="GO" id="GO:0005829">
    <property type="term" value="C:cytosol"/>
    <property type="evidence" value="ECO:0007669"/>
    <property type="project" value="TreeGrafter"/>
</dbReference>
<dbReference type="PANTHER" id="PTHR45663">
    <property type="entry name" value="GEO12009P1"/>
    <property type="match status" value="1"/>
</dbReference>
<dbReference type="InterPro" id="IPR036249">
    <property type="entry name" value="Thioredoxin-like_sf"/>
</dbReference>
<gene>
    <name evidence="9" type="ORF">ATE80_21450</name>
</gene>
<dbReference type="PANTHER" id="PTHR45663:SF40">
    <property type="entry name" value="THIOREDOXIN 2"/>
    <property type="match status" value="1"/>
</dbReference>
<evidence type="ECO:0000256" key="1">
    <source>
        <dbReference type="ARBA" id="ARBA00008987"/>
    </source>
</evidence>
<dbReference type="FunFam" id="3.40.30.10:FF:000155">
    <property type="entry name" value="Thioredoxin"/>
    <property type="match status" value="1"/>
</dbReference>
<keyword evidence="4" id="KW-1015">Disulfide bond</keyword>
<comment type="similarity">
    <text evidence="1">Belongs to the thioredoxin family.</text>
</comment>
<name>A0A100Y348_9ACTN</name>
<evidence type="ECO:0000256" key="7">
    <source>
        <dbReference type="SAM" id="MobiDB-lite"/>
    </source>
</evidence>
<sequence length="146" mass="15257">MSTIELTKENFDQVVSDNDFVLIDFWASWCGPCVRFAPVYEKASERHPDLVFAKVDTEAEQELAAAFDIRSIPTLMIVRENVAVFAQPGALPEAVLEDVIGQARGLDMDAVRKSIDEAASAGGGTGAAGGDRAAGEPGSAGGGAEG</sequence>
<dbReference type="SUPFAM" id="SSF52833">
    <property type="entry name" value="Thioredoxin-like"/>
    <property type="match status" value="1"/>
</dbReference>
<accession>A0A100Y348</accession>
<dbReference type="PROSITE" id="PS00194">
    <property type="entry name" value="THIOREDOXIN_1"/>
    <property type="match status" value="1"/>
</dbReference>
<dbReference type="InterPro" id="IPR013766">
    <property type="entry name" value="Thioredoxin_domain"/>
</dbReference>
<comment type="caution">
    <text evidence="9">The sequence shown here is derived from an EMBL/GenBank/DDBJ whole genome shotgun (WGS) entry which is preliminary data.</text>
</comment>
<evidence type="ECO:0000256" key="6">
    <source>
        <dbReference type="NCBIfam" id="TIGR01068"/>
    </source>
</evidence>
<evidence type="ECO:0000259" key="8">
    <source>
        <dbReference type="PROSITE" id="PS51352"/>
    </source>
</evidence>
<feature type="domain" description="Thioredoxin" evidence="8">
    <location>
        <begin position="1"/>
        <end position="105"/>
    </location>
</feature>
<dbReference type="InterPro" id="IPR017937">
    <property type="entry name" value="Thioredoxin_CS"/>
</dbReference>
<dbReference type="NCBIfam" id="TIGR01068">
    <property type="entry name" value="thioredoxin"/>
    <property type="match status" value="1"/>
</dbReference>
<dbReference type="GO" id="GO:0015035">
    <property type="term" value="F:protein-disulfide reductase activity"/>
    <property type="evidence" value="ECO:0007669"/>
    <property type="project" value="UniProtKB-UniRule"/>
</dbReference>
<keyword evidence="3" id="KW-0249">Electron transport</keyword>
<keyword evidence="5" id="KW-0676">Redox-active center</keyword>
<protein>
    <recommendedName>
        <fullName evidence="6">Thioredoxin</fullName>
    </recommendedName>
</protein>
<evidence type="ECO:0000313" key="10">
    <source>
        <dbReference type="Proteomes" id="UP000054011"/>
    </source>
</evidence>